<dbReference type="InterPro" id="IPR001128">
    <property type="entry name" value="Cyt_P450"/>
</dbReference>
<evidence type="ECO:0000313" key="8">
    <source>
        <dbReference type="EMBL" id="QNE90490.1"/>
    </source>
</evidence>
<dbReference type="Pfam" id="PF00067">
    <property type="entry name" value="p450"/>
    <property type="match status" value="1"/>
</dbReference>
<name>A0A7G7CSC4_9CORY</name>
<dbReference type="Gene3D" id="1.10.630.10">
    <property type="entry name" value="Cytochrome P450"/>
    <property type="match status" value="1"/>
</dbReference>
<evidence type="ECO:0000256" key="4">
    <source>
        <dbReference type="ARBA" id="ARBA00023002"/>
    </source>
</evidence>
<proteinExistence type="inferred from homology"/>
<dbReference type="PANTHER" id="PTHR46696">
    <property type="entry name" value="P450, PUTATIVE (EUROFUNG)-RELATED"/>
    <property type="match status" value="1"/>
</dbReference>
<dbReference type="GO" id="GO:0005506">
    <property type="term" value="F:iron ion binding"/>
    <property type="evidence" value="ECO:0007669"/>
    <property type="project" value="InterPro"/>
</dbReference>
<evidence type="ECO:0000313" key="9">
    <source>
        <dbReference type="Proteomes" id="UP000515743"/>
    </source>
</evidence>
<reference evidence="8 9" key="1">
    <citation type="submission" date="2020-07" db="EMBL/GenBank/DDBJ databases">
        <title>Complete genome and description of Corynebacterium incognita strain Marseille-Q3630 sp. nov.</title>
        <authorList>
            <person name="Boxberger M."/>
        </authorList>
    </citation>
    <scope>NUCLEOTIDE SEQUENCE [LARGE SCALE GENOMIC DNA]</scope>
    <source>
        <strain evidence="8 9">Marseille-Q3630</strain>
    </source>
</reference>
<dbReference type="GO" id="GO:0020037">
    <property type="term" value="F:heme binding"/>
    <property type="evidence" value="ECO:0007669"/>
    <property type="project" value="InterPro"/>
</dbReference>
<evidence type="ECO:0000256" key="2">
    <source>
        <dbReference type="ARBA" id="ARBA00022617"/>
    </source>
</evidence>
<keyword evidence="5 7" id="KW-0408">Iron</keyword>
<dbReference type="InterPro" id="IPR036396">
    <property type="entry name" value="Cyt_P450_sf"/>
</dbReference>
<dbReference type="GO" id="GO:0016705">
    <property type="term" value="F:oxidoreductase activity, acting on paired donors, with incorporation or reduction of molecular oxygen"/>
    <property type="evidence" value="ECO:0007669"/>
    <property type="project" value="InterPro"/>
</dbReference>
<protein>
    <submittedName>
        <fullName evidence="8">Cytochrome P450</fullName>
    </submittedName>
</protein>
<dbReference type="InterPro" id="IPR002397">
    <property type="entry name" value="Cyt_P450_B"/>
</dbReference>
<organism evidence="8 9">
    <name type="scientific">Corynebacterium incognita</name>
    <dbReference type="NCBI Taxonomy" id="2754725"/>
    <lineage>
        <taxon>Bacteria</taxon>
        <taxon>Bacillati</taxon>
        <taxon>Actinomycetota</taxon>
        <taxon>Actinomycetes</taxon>
        <taxon>Mycobacteriales</taxon>
        <taxon>Corynebacteriaceae</taxon>
        <taxon>Corynebacterium</taxon>
    </lineage>
</organism>
<dbReference type="Proteomes" id="UP000515743">
    <property type="component" value="Chromosome"/>
</dbReference>
<evidence type="ECO:0000256" key="5">
    <source>
        <dbReference type="ARBA" id="ARBA00023004"/>
    </source>
</evidence>
<dbReference type="InterPro" id="IPR017972">
    <property type="entry name" value="Cyt_P450_CS"/>
</dbReference>
<dbReference type="SUPFAM" id="SSF48264">
    <property type="entry name" value="Cytochrome P450"/>
    <property type="match status" value="1"/>
</dbReference>
<dbReference type="EMBL" id="CP059404">
    <property type="protein sequence ID" value="QNE90490.1"/>
    <property type="molecule type" value="Genomic_DNA"/>
</dbReference>
<gene>
    <name evidence="8" type="ORF">H0194_03730</name>
</gene>
<evidence type="ECO:0000256" key="6">
    <source>
        <dbReference type="ARBA" id="ARBA00023033"/>
    </source>
</evidence>
<keyword evidence="6 7" id="KW-0503">Monooxygenase</keyword>
<keyword evidence="4 7" id="KW-0560">Oxidoreductase</keyword>
<dbReference type="GO" id="GO:0004497">
    <property type="term" value="F:monooxygenase activity"/>
    <property type="evidence" value="ECO:0007669"/>
    <property type="project" value="UniProtKB-KW"/>
</dbReference>
<dbReference type="KEGG" id="cik:H0194_03730"/>
<evidence type="ECO:0000256" key="1">
    <source>
        <dbReference type="ARBA" id="ARBA00010617"/>
    </source>
</evidence>
<dbReference type="PRINTS" id="PR00359">
    <property type="entry name" value="BP450"/>
</dbReference>
<dbReference type="AlphaFoldDB" id="A0A7G7CSC4"/>
<sequence length="331" mass="36615">MRYSSAVSRFMQLPNGLDGEAHTAMRGLLDRYLNVSVVEKLEATFRGVARELLKSFPGSSTVDAVSELGEVYAVRAMLAWLGWPQELEPRLLAWVQENSAATRSGELERTAAVAAEFDAIIGDVITPRVDNPGEDVTSALVHDTSLGRRLEGEEVVSILRNWTAGDLGSMARCIGVIVARLCDDTTLQDRLRQGVKEVEFTSIADEILRIDDPFVSNRRITTCPVKLGDLELPAGQRVRIHWTAANRDPRAFPEPDTFAPEANAERNLVWGTGPHECPGKPLSMVELRAFFEELLTQFKLERPEQGTAAAPQREEFPVGGWARLPVVLTRL</sequence>
<keyword evidence="2 7" id="KW-0349">Heme</keyword>
<keyword evidence="9" id="KW-1185">Reference proteome</keyword>
<accession>A0A7G7CSC4</accession>
<dbReference type="PROSITE" id="PS00086">
    <property type="entry name" value="CYTOCHROME_P450"/>
    <property type="match status" value="1"/>
</dbReference>
<evidence type="ECO:0000256" key="3">
    <source>
        <dbReference type="ARBA" id="ARBA00022723"/>
    </source>
</evidence>
<comment type="similarity">
    <text evidence="1 7">Belongs to the cytochrome P450 family.</text>
</comment>
<keyword evidence="3 7" id="KW-0479">Metal-binding</keyword>
<evidence type="ECO:0000256" key="7">
    <source>
        <dbReference type="RuleBase" id="RU000461"/>
    </source>
</evidence>
<dbReference type="PANTHER" id="PTHR46696:SF1">
    <property type="entry name" value="CYTOCHROME P450 YJIB-RELATED"/>
    <property type="match status" value="1"/>
</dbReference>